<proteinExistence type="predicted"/>
<dbReference type="Proteomes" id="UP000559256">
    <property type="component" value="Unassembled WGS sequence"/>
</dbReference>
<comment type="caution">
    <text evidence="1">The sequence shown here is derived from an EMBL/GenBank/DDBJ whole genome shotgun (WGS) entry which is preliminary data.</text>
</comment>
<name>A0A8H5CA59_9AGAR</name>
<dbReference type="EMBL" id="JAACJM010000207">
    <property type="protein sequence ID" value="KAF5337773.1"/>
    <property type="molecule type" value="Genomic_DNA"/>
</dbReference>
<organism evidence="1 2">
    <name type="scientific">Tetrapyrgos nigripes</name>
    <dbReference type="NCBI Taxonomy" id="182062"/>
    <lineage>
        <taxon>Eukaryota</taxon>
        <taxon>Fungi</taxon>
        <taxon>Dikarya</taxon>
        <taxon>Basidiomycota</taxon>
        <taxon>Agaricomycotina</taxon>
        <taxon>Agaricomycetes</taxon>
        <taxon>Agaricomycetidae</taxon>
        <taxon>Agaricales</taxon>
        <taxon>Marasmiineae</taxon>
        <taxon>Marasmiaceae</taxon>
        <taxon>Tetrapyrgos</taxon>
    </lineage>
</organism>
<dbReference type="AlphaFoldDB" id="A0A8H5CA59"/>
<dbReference type="OrthoDB" id="2742740at2759"/>
<reference evidence="1 2" key="1">
    <citation type="journal article" date="2020" name="ISME J.">
        <title>Uncovering the hidden diversity of litter-decomposition mechanisms in mushroom-forming fungi.</title>
        <authorList>
            <person name="Floudas D."/>
            <person name="Bentzer J."/>
            <person name="Ahren D."/>
            <person name="Johansson T."/>
            <person name="Persson P."/>
            <person name="Tunlid A."/>
        </authorList>
    </citation>
    <scope>NUCLEOTIDE SEQUENCE [LARGE SCALE GENOMIC DNA]</scope>
    <source>
        <strain evidence="1 2">CBS 291.85</strain>
    </source>
</reference>
<evidence type="ECO:0000313" key="1">
    <source>
        <dbReference type="EMBL" id="KAF5337773.1"/>
    </source>
</evidence>
<sequence length="102" mass="11650">MNKSWMRAHLSNNKVHICASMRLLDPSQNTENQTRSQQILGHASLNSKIEPMSEEFVAQLLNPPEEMLLLSDPDHRLSLDIYLATTHTSEDTYTRVCTAVKR</sequence>
<protein>
    <submittedName>
        <fullName evidence="1">Uncharacterized protein</fullName>
    </submittedName>
</protein>
<evidence type="ECO:0000313" key="2">
    <source>
        <dbReference type="Proteomes" id="UP000559256"/>
    </source>
</evidence>
<accession>A0A8H5CA59</accession>
<gene>
    <name evidence="1" type="ORF">D9758_016620</name>
</gene>
<keyword evidence="2" id="KW-1185">Reference proteome</keyword>